<comment type="caution">
    <text evidence="2">The sequence shown here is derived from an EMBL/GenBank/DDBJ whole genome shotgun (WGS) entry which is preliminary data.</text>
</comment>
<reference evidence="2" key="1">
    <citation type="journal article" date="2023" name="bioRxiv">
        <title>Improved chromosome-level genome assembly for marigold (Tagetes erecta).</title>
        <authorList>
            <person name="Jiang F."/>
            <person name="Yuan L."/>
            <person name="Wang S."/>
            <person name="Wang H."/>
            <person name="Xu D."/>
            <person name="Wang A."/>
            <person name="Fan W."/>
        </authorList>
    </citation>
    <scope>NUCLEOTIDE SEQUENCE</scope>
    <source>
        <strain evidence="2">WSJ</strain>
        <tissue evidence="2">Leaf</tissue>
    </source>
</reference>
<dbReference type="PANTHER" id="PTHR33116">
    <property type="entry name" value="REVERSE TRANSCRIPTASE ZINC-BINDING DOMAIN-CONTAINING PROTEIN-RELATED-RELATED"/>
    <property type="match status" value="1"/>
</dbReference>
<evidence type="ECO:0000313" key="2">
    <source>
        <dbReference type="EMBL" id="KAK1407758.1"/>
    </source>
</evidence>
<dbReference type="EMBL" id="JAUHHV010000011">
    <property type="protein sequence ID" value="KAK1407758.1"/>
    <property type="molecule type" value="Genomic_DNA"/>
</dbReference>
<dbReference type="AlphaFoldDB" id="A0AAD8JQG9"/>
<dbReference type="PANTHER" id="PTHR33116:SF78">
    <property type="entry name" value="OS12G0587133 PROTEIN"/>
    <property type="match status" value="1"/>
</dbReference>
<name>A0AAD8JQG9_TARER</name>
<dbReference type="Proteomes" id="UP001229421">
    <property type="component" value="Unassembled WGS sequence"/>
</dbReference>
<gene>
    <name evidence="2" type="ORF">QVD17_39384</name>
</gene>
<keyword evidence="1" id="KW-0472">Membrane</keyword>
<accession>A0AAD8JQG9</accession>
<sequence>MSGLVPSTPKSTIFFCNVPDHVRLDILNIMPIVEGSLPVKYLGVPLIASRFIFKDCKVLVEKMEGRITNWKNKMLSFVGRLQLIGSVLSVLYIYWASVFILPKRVIADLEAKMRGFLWSQGAVSQGKAKVSWKSVCLPKHEGGLGIRRIGDMNTALMSHHIWSILSKRKSLWVDWIYSYKLSNCHFWESDAALGPPSRHNKWVFLDSLHMVSRAQIGFWTVPGTEYKPQRPNQVQFHPGTGYG</sequence>
<keyword evidence="1" id="KW-1133">Transmembrane helix</keyword>
<keyword evidence="3" id="KW-1185">Reference proteome</keyword>
<protein>
    <recommendedName>
        <fullName evidence="4">Reverse transcriptase</fullName>
    </recommendedName>
</protein>
<feature type="transmembrane region" description="Helical" evidence="1">
    <location>
        <begin position="74"/>
        <end position="95"/>
    </location>
</feature>
<organism evidence="2 3">
    <name type="scientific">Tagetes erecta</name>
    <name type="common">African marigold</name>
    <dbReference type="NCBI Taxonomy" id="13708"/>
    <lineage>
        <taxon>Eukaryota</taxon>
        <taxon>Viridiplantae</taxon>
        <taxon>Streptophyta</taxon>
        <taxon>Embryophyta</taxon>
        <taxon>Tracheophyta</taxon>
        <taxon>Spermatophyta</taxon>
        <taxon>Magnoliopsida</taxon>
        <taxon>eudicotyledons</taxon>
        <taxon>Gunneridae</taxon>
        <taxon>Pentapetalae</taxon>
        <taxon>asterids</taxon>
        <taxon>campanulids</taxon>
        <taxon>Asterales</taxon>
        <taxon>Asteraceae</taxon>
        <taxon>Asteroideae</taxon>
        <taxon>Heliantheae alliance</taxon>
        <taxon>Tageteae</taxon>
        <taxon>Tagetes</taxon>
    </lineage>
</organism>
<proteinExistence type="predicted"/>
<evidence type="ECO:0000313" key="3">
    <source>
        <dbReference type="Proteomes" id="UP001229421"/>
    </source>
</evidence>
<evidence type="ECO:0000256" key="1">
    <source>
        <dbReference type="SAM" id="Phobius"/>
    </source>
</evidence>
<evidence type="ECO:0008006" key="4">
    <source>
        <dbReference type="Google" id="ProtNLM"/>
    </source>
</evidence>
<keyword evidence="1" id="KW-0812">Transmembrane</keyword>